<feature type="compositionally biased region" description="Basic and acidic residues" evidence="1">
    <location>
        <begin position="14"/>
        <end position="23"/>
    </location>
</feature>
<keyword evidence="2" id="KW-0472">Membrane</keyword>
<proteinExistence type="predicted"/>
<dbReference type="EMBL" id="KQ980662">
    <property type="protein sequence ID" value="KYN14657.1"/>
    <property type="molecule type" value="Genomic_DNA"/>
</dbReference>
<evidence type="ECO:0000256" key="2">
    <source>
        <dbReference type="SAM" id="Phobius"/>
    </source>
</evidence>
<evidence type="ECO:0000313" key="4">
    <source>
        <dbReference type="Proteomes" id="UP000078492"/>
    </source>
</evidence>
<keyword evidence="4" id="KW-1185">Reference proteome</keyword>
<keyword evidence="2" id="KW-0812">Transmembrane</keyword>
<feature type="transmembrane region" description="Helical" evidence="2">
    <location>
        <begin position="61"/>
        <end position="80"/>
    </location>
</feature>
<feature type="region of interest" description="Disordered" evidence="1">
    <location>
        <begin position="1"/>
        <end position="23"/>
    </location>
</feature>
<feature type="compositionally biased region" description="Basic residues" evidence="1">
    <location>
        <begin position="1"/>
        <end position="13"/>
    </location>
</feature>
<evidence type="ECO:0000256" key="1">
    <source>
        <dbReference type="SAM" id="MobiDB-lite"/>
    </source>
</evidence>
<dbReference type="Proteomes" id="UP000078492">
    <property type="component" value="Unassembled WGS sequence"/>
</dbReference>
<reference evidence="3 4" key="1">
    <citation type="submission" date="2015-09" db="EMBL/GenBank/DDBJ databases">
        <title>Trachymyrmex cornetzi WGS genome.</title>
        <authorList>
            <person name="Nygaard S."/>
            <person name="Hu H."/>
            <person name="Boomsma J."/>
            <person name="Zhang G."/>
        </authorList>
    </citation>
    <scope>NUCLEOTIDE SEQUENCE [LARGE SCALE GENOMIC DNA]</scope>
    <source>
        <strain evidence="3">Tcor2-1</strain>
        <tissue evidence="3">Whole body</tissue>
    </source>
</reference>
<name>A0A195DPB5_9HYME</name>
<accession>A0A195DPB5</accession>
<evidence type="ECO:0000313" key="3">
    <source>
        <dbReference type="EMBL" id="KYN14657.1"/>
    </source>
</evidence>
<keyword evidence="2" id="KW-1133">Transmembrane helix</keyword>
<sequence length="229" mass="25524">MRAGKKVKQRERHRKDEAGKGKREKVADRVELARERTSIDGVVALSIFRYRVGMSAYQLRSLWRGIVVPPLFFSFFSYLYHGLPRLKHIFSKAASFLRSIVVLLRFEWTQAGETRSIFSGIKILRTPGGCLKVEETTCRTDGSISSNSSSAQQAAGAISRTISPQFVTGTSSWVLARCAFLLLLLLLQPPPRPPTSTDQDFSSFSLDSLPPRRGLSSTSRGLALPPFLF</sequence>
<dbReference type="AlphaFoldDB" id="A0A195DPB5"/>
<organism evidence="3 4">
    <name type="scientific">Trachymyrmex cornetzi</name>
    <dbReference type="NCBI Taxonomy" id="471704"/>
    <lineage>
        <taxon>Eukaryota</taxon>
        <taxon>Metazoa</taxon>
        <taxon>Ecdysozoa</taxon>
        <taxon>Arthropoda</taxon>
        <taxon>Hexapoda</taxon>
        <taxon>Insecta</taxon>
        <taxon>Pterygota</taxon>
        <taxon>Neoptera</taxon>
        <taxon>Endopterygota</taxon>
        <taxon>Hymenoptera</taxon>
        <taxon>Apocrita</taxon>
        <taxon>Aculeata</taxon>
        <taxon>Formicoidea</taxon>
        <taxon>Formicidae</taxon>
        <taxon>Myrmicinae</taxon>
        <taxon>Trachymyrmex</taxon>
    </lineage>
</organism>
<protein>
    <submittedName>
        <fullName evidence="3">Uncharacterized protein</fullName>
    </submittedName>
</protein>
<gene>
    <name evidence="3" type="ORF">ALC57_13071</name>
</gene>